<name>A0A939H670_9CLOT</name>
<feature type="signal peptide" evidence="5">
    <location>
        <begin position="1"/>
        <end position="27"/>
    </location>
</feature>
<dbReference type="Pfam" id="PF00496">
    <property type="entry name" value="SBP_bac_5"/>
    <property type="match status" value="1"/>
</dbReference>
<evidence type="ECO:0000256" key="3">
    <source>
        <dbReference type="ARBA" id="ARBA00022729"/>
    </source>
</evidence>
<proteinExistence type="inferred from homology"/>
<reference evidence="7" key="1">
    <citation type="submission" date="2021-03" db="EMBL/GenBank/DDBJ databases">
        <title>Proteiniclasticum marinus sp. nov., isolated from tidal flat sediment.</title>
        <authorList>
            <person name="Namirimu T."/>
            <person name="Yang J.-A."/>
            <person name="Yang S.-H."/>
            <person name="Kim Y.-J."/>
            <person name="Kwon K.K."/>
        </authorList>
    </citation>
    <scope>NUCLEOTIDE SEQUENCE</scope>
    <source>
        <strain evidence="7">SCR006</strain>
    </source>
</reference>
<dbReference type="AlphaFoldDB" id="A0A939H670"/>
<keyword evidence="2" id="KW-0813">Transport</keyword>
<dbReference type="InterPro" id="IPR000914">
    <property type="entry name" value="SBP_5_dom"/>
</dbReference>
<feature type="chain" id="PRO_5036860579" evidence="5">
    <location>
        <begin position="28"/>
        <end position="586"/>
    </location>
</feature>
<dbReference type="GO" id="GO:0015833">
    <property type="term" value="P:peptide transport"/>
    <property type="evidence" value="ECO:0007669"/>
    <property type="project" value="TreeGrafter"/>
</dbReference>
<dbReference type="InterPro" id="IPR039424">
    <property type="entry name" value="SBP_5"/>
</dbReference>
<sequence>MTKKRIGLMLALTLAMSVVFTACSPKAEDPAETPAETPGQEEPAEGEEPTEEPAAEPSGTLKVGITEASGNFNPLYYSSSYDGYVVDLVFQGLSTLNFEGDEYEPVVAKDWTISEDGKTITFNLREDVVFSDGTPLTANDVVFTYKVLADPSYSGRYGSVVKDLEGYEAYSAGETEEFVGVVAEDDYTVTFNFADGKRTNFANTTMSIMPEAYYGANFTVGDTSSIEALSAEPVGSGPYKLDTYSEAQFIFLTRNDNYNGEGYMIKEILLQFVDQSTDIVQLMNGEVDLLAGVIEPAKIKEARDGGYSINEYPRSGYGYINFNTEAGPTAEVPVRQALTYAFDTEAFVNSYYKDPDTGMVLATTQNHPFSQVSWVMSDELVDSLIDYSYDIEKAKSILDEAGWVVNGDFREKDGQVLELNIAAMPEHDILATLIPMWEKSWGEELNIKLNVSYLEFNTILDYVIYDSDANVDKWSVFFLATSITSADPDSIYTEFHSNDVGTGKDNTSRYSNPEVDRLLDEARAIMDPEEAKPLYAEVVKILNEEMPKVVVYANTYFDLYNPKLKDFKTSSLYGWVKAVKDAYIEE</sequence>
<dbReference type="PIRSF" id="PIRSF002741">
    <property type="entry name" value="MppA"/>
    <property type="match status" value="1"/>
</dbReference>
<evidence type="ECO:0000256" key="2">
    <source>
        <dbReference type="ARBA" id="ARBA00022448"/>
    </source>
</evidence>
<dbReference type="GO" id="GO:1904680">
    <property type="term" value="F:peptide transmembrane transporter activity"/>
    <property type="evidence" value="ECO:0007669"/>
    <property type="project" value="TreeGrafter"/>
</dbReference>
<comment type="similarity">
    <text evidence="1">Belongs to the bacterial solute-binding protein 5 family.</text>
</comment>
<keyword evidence="8" id="KW-1185">Reference proteome</keyword>
<dbReference type="EMBL" id="JAFNJU010000001">
    <property type="protein sequence ID" value="MBO1263856.1"/>
    <property type="molecule type" value="Genomic_DNA"/>
</dbReference>
<dbReference type="GO" id="GO:0043190">
    <property type="term" value="C:ATP-binding cassette (ABC) transporter complex"/>
    <property type="evidence" value="ECO:0007669"/>
    <property type="project" value="InterPro"/>
</dbReference>
<feature type="compositionally biased region" description="Acidic residues" evidence="4">
    <location>
        <begin position="42"/>
        <end position="54"/>
    </location>
</feature>
<feature type="domain" description="Solute-binding protein family 5" evidence="6">
    <location>
        <begin position="102"/>
        <end position="498"/>
    </location>
</feature>
<comment type="caution">
    <text evidence="7">The sequence shown here is derived from an EMBL/GenBank/DDBJ whole genome shotgun (WGS) entry which is preliminary data.</text>
</comment>
<evidence type="ECO:0000256" key="1">
    <source>
        <dbReference type="ARBA" id="ARBA00005695"/>
    </source>
</evidence>
<dbReference type="Gene3D" id="3.40.190.10">
    <property type="entry name" value="Periplasmic binding protein-like II"/>
    <property type="match status" value="1"/>
</dbReference>
<dbReference type="RefSeq" id="WP_207598358.1">
    <property type="nucleotide sequence ID" value="NZ_JAFNJU010000001.1"/>
</dbReference>
<organism evidence="7 8">
    <name type="scientific">Proteiniclasticum aestuarii</name>
    <dbReference type="NCBI Taxonomy" id="2817862"/>
    <lineage>
        <taxon>Bacteria</taxon>
        <taxon>Bacillati</taxon>
        <taxon>Bacillota</taxon>
        <taxon>Clostridia</taxon>
        <taxon>Eubacteriales</taxon>
        <taxon>Clostridiaceae</taxon>
        <taxon>Proteiniclasticum</taxon>
    </lineage>
</organism>
<accession>A0A939H670</accession>
<dbReference type="Gene3D" id="3.10.105.10">
    <property type="entry name" value="Dipeptide-binding Protein, Domain 3"/>
    <property type="match status" value="1"/>
</dbReference>
<evidence type="ECO:0000313" key="8">
    <source>
        <dbReference type="Proteomes" id="UP000664218"/>
    </source>
</evidence>
<dbReference type="GO" id="GO:0042597">
    <property type="term" value="C:periplasmic space"/>
    <property type="evidence" value="ECO:0007669"/>
    <property type="project" value="UniProtKB-ARBA"/>
</dbReference>
<feature type="region of interest" description="Disordered" evidence="4">
    <location>
        <begin position="27"/>
        <end position="59"/>
    </location>
</feature>
<protein>
    <submittedName>
        <fullName evidence="7">ABC transporter substrate-binding protein</fullName>
    </submittedName>
</protein>
<evidence type="ECO:0000256" key="4">
    <source>
        <dbReference type="SAM" id="MobiDB-lite"/>
    </source>
</evidence>
<dbReference type="Proteomes" id="UP000664218">
    <property type="component" value="Unassembled WGS sequence"/>
</dbReference>
<keyword evidence="3 5" id="KW-0732">Signal</keyword>
<dbReference type="SUPFAM" id="SSF53850">
    <property type="entry name" value="Periplasmic binding protein-like II"/>
    <property type="match status" value="1"/>
</dbReference>
<evidence type="ECO:0000313" key="7">
    <source>
        <dbReference type="EMBL" id="MBO1263856.1"/>
    </source>
</evidence>
<gene>
    <name evidence="7" type="ORF">J3A84_02200</name>
</gene>
<feature type="compositionally biased region" description="Low complexity" evidence="4">
    <location>
        <begin position="32"/>
        <end position="41"/>
    </location>
</feature>
<dbReference type="PANTHER" id="PTHR30290:SF9">
    <property type="entry name" value="OLIGOPEPTIDE-BINDING PROTEIN APPA"/>
    <property type="match status" value="1"/>
</dbReference>
<dbReference type="CDD" id="cd00995">
    <property type="entry name" value="PBP2_NikA_DppA_OppA_like"/>
    <property type="match status" value="1"/>
</dbReference>
<evidence type="ECO:0000259" key="6">
    <source>
        <dbReference type="Pfam" id="PF00496"/>
    </source>
</evidence>
<evidence type="ECO:0000256" key="5">
    <source>
        <dbReference type="SAM" id="SignalP"/>
    </source>
</evidence>
<dbReference type="InterPro" id="IPR030678">
    <property type="entry name" value="Peptide/Ni-bd"/>
</dbReference>
<dbReference type="PANTHER" id="PTHR30290">
    <property type="entry name" value="PERIPLASMIC BINDING COMPONENT OF ABC TRANSPORTER"/>
    <property type="match status" value="1"/>
</dbReference>
<dbReference type="PROSITE" id="PS51257">
    <property type="entry name" value="PROKAR_LIPOPROTEIN"/>
    <property type="match status" value="1"/>
</dbReference>